<dbReference type="RefSeq" id="WP_023246188.1">
    <property type="nucleotide sequence ID" value="NZ_QAQO01000031.1"/>
</dbReference>
<reference evidence="2 3" key="1">
    <citation type="submission" date="2018-04" db="EMBL/GenBank/DDBJ databases">
        <title>Whole genome sequencing of Salmonella enterica.</title>
        <authorList>
            <person name="Bell R."/>
        </authorList>
    </citation>
    <scope>NUCLEOTIDE SEQUENCE [LARGE SCALE GENOMIC DNA]</scope>
    <source>
        <strain evidence="2 3">CFSAN058507</strain>
    </source>
</reference>
<feature type="domain" description="Stability determinant" evidence="1">
    <location>
        <begin position="16"/>
        <end position="48"/>
    </location>
</feature>
<organism evidence="2 3">
    <name type="scientific">Salmonella enterica I</name>
    <dbReference type="NCBI Taxonomy" id="59201"/>
    <lineage>
        <taxon>Bacteria</taxon>
        <taxon>Pseudomonadati</taxon>
        <taxon>Pseudomonadota</taxon>
        <taxon>Gammaproteobacteria</taxon>
        <taxon>Enterobacterales</taxon>
        <taxon>Enterobacteriaceae</taxon>
        <taxon>Salmonella</taxon>
    </lineage>
</organism>
<proteinExistence type="predicted"/>
<evidence type="ECO:0000259" key="1">
    <source>
        <dbReference type="Pfam" id="PF21217"/>
    </source>
</evidence>
<dbReference type="Proteomes" id="UP000244190">
    <property type="component" value="Unassembled WGS sequence"/>
</dbReference>
<dbReference type="Pfam" id="PF21217">
    <property type="entry name" value="PaaA2"/>
    <property type="match status" value="1"/>
</dbReference>
<dbReference type="Gene3D" id="6.20.450.20">
    <property type="match status" value="1"/>
</dbReference>
<gene>
    <name evidence="2" type="ORF">DBZ43_25330</name>
</gene>
<evidence type="ECO:0000313" key="2">
    <source>
        <dbReference type="EMBL" id="PTU34155.1"/>
    </source>
</evidence>
<comment type="caution">
    <text evidence="2">The sequence shown here is derived from an EMBL/GenBank/DDBJ whole genome shotgun (WGS) entry which is preliminary data.</text>
</comment>
<protein>
    <submittedName>
        <fullName evidence="2">Antitoxin</fullName>
    </submittedName>
</protein>
<evidence type="ECO:0000313" key="3">
    <source>
        <dbReference type="Proteomes" id="UP000244190"/>
    </source>
</evidence>
<accession>A0A7Z1PE22</accession>
<dbReference type="InterPro" id="IPR048851">
    <property type="entry name" value="PaaA2_dom"/>
</dbReference>
<name>A0A7Z1PE22_SALET</name>
<dbReference type="AlphaFoldDB" id="A0A7Z1PE22"/>
<sequence>MGTVLSPIVSEFETVEQEASYNEWLKAKVAASLADTRPDIPHDEVMAEINALIDQIVAGKGEC</sequence>
<dbReference type="EMBL" id="QAQO01000031">
    <property type="protein sequence ID" value="PTU34155.1"/>
    <property type="molecule type" value="Genomic_DNA"/>
</dbReference>